<dbReference type="RefSeq" id="WP_182121525.1">
    <property type="nucleotide sequence ID" value="NZ_CP059567.1"/>
</dbReference>
<dbReference type="KEGG" id="nsg:H3L94_07600"/>
<dbReference type="GO" id="GO:0008360">
    <property type="term" value="P:regulation of cell shape"/>
    <property type="evidence" value="ECO:0007669"/>
    <property type="project" value="UniProtKB-KW"/>
</dbReference>
<dbReference type="Gene3D" id="2.40.10.350">
    <property type="entry name" value="Rod shape-determining protein MreC, domain 2"/>
    <property type="match status" value="1"/>
</dbReference>
<dbReference type="Pfam" id="PF04085">
    <property type="entry name" value="MreC"/>
    <property type="match status" value="1"/>
</dbReference>
<evidence type="ECO:0000256" key="1">
    <source>
        <dbReference type="ARBA" id="ARBA00009369"/>
    </source>
</evidence>
<dbReference type="AlphaFoldDB" id="A0A7D7N823"/>
<dbReference type="PANTHER" id="PTHR34138:SF1">
    <property type="entry name" value="CELL SHAPE-DETERMINING PROTEIN MREC"/>
    <property type="match status" value="1"/>
</dbReference>
<evidence type="ECO:0000256" key="2">
    <source>
        <dbReference type="ARBA" id="ARBA00013855"/>
    </source>
</evidence>
<dbReference type="GO" id="GO:0005886">
    <property type="term" value="C:plasma membrane"/>
    <property type="evidence" value="ECO:0007669"/>
    <property type="project" value="TreeGrafter"/>
</dbReference>
<evidence type="ECO:0000259" key="6">
    <source>
        <dbReference type="Pfam" id="PF04085"/>
    </source>
</evidence>
<dbReference type="Gene3D" id="2.40.10.340">
    <property type="entry name" value="Rod shape-determining protein MreC, domain 1"/>
    <property type="match status" value="1"/>
</dbReference>
<keyword evidence="3 5" id="KW-0133">Cell shape</keyword>
<evidence type="ECO:0000313" key="7">
    <source>
        <dbReference type="EMBL" id="QMT39737.1"/>
    </source>
</evidence>
<dbReference type="Proteomes" id="UP000514752">
    <property type="component" value="Chromosome"/>
</dbReference>
<evidence type="ECO:0000256" key="4">
    <source>
        <dbReference type="ARBA" id="ARBA00032089"/>
    </source>
</evidence>
<organism evidence="7 8">
    <name type="scientific">Neisseria shayeganii</name>
    <dbReference type="NCBI Taxonomy" id="607712"/>
    <lineage>
        <taxon>Bacteria</taxon>
        <taxon>Pseudomonadati</taxon>
        <taxon>Pseudomonadota</taxon>
        <taxon>Betaproteobacteria</taxon>
        <taxon>Neisseriales</taxon>
        <taxon>Neisseriaceae</taxon>
        <taxon>Neisseria</taxon>
    </lineage>
</organism>
<dbReference type="InterPro" id="IPR055342">
    <property type="entry name" value="MreC_beta-barrel_core"/>
</dbReference>
<accession>A0A7D7N823</accession>
<evidence type="ECO:0000256" key="3">
    <source>
        <dbReference type="ARBA" id="ARBA00022960"/>
    </source>
</evidence>
<comment type="function">
    <text evidence="5">Involved in formation and maintenance of cell shape.</text>
</comment>
<comment type="similarity">
    <text evidence="1 5">Belongs to the MreC family.</text>
</comment>
<sequence>MSQELHFVKPAVGPAGKLVLLSMLSIALLVLDSRYAALQQAKAYVATALYPLQWAANQPVEWVRYGTDMLGDKHNLLRENARLRSENIRLSMQLQLQQPAVRELGELKSVHRLQPLLMPNVMVAEIVSKASSAQSGRFLINRGSRDGVRVGDPVSDEHGLLGQITSVQPAAAEVTLISHNQAVIPAMLARSGIRTLVYGRGGGLDLRYFPVSAELAAGDLLVTSGIDSIYPPGIPVARVTQAERNSGTPYYRAAIEAAAGLHSSRYVLVIPQKTSAEAALPAAPASSPQE</sequence>
<evidence type="ECO:0000313" key="8">
    <source>
        <dbReference type="Proteomes" id="UP000514752"/>
    </source>
</evidence>
<reference evidence="7 8" key="1">
    <citation type="submission" date="2020-07" db="EMBL/GenBank/DDBJ databases">
        <title>Genomic diversity of species in the Neisseriaceae family.</title>
        <authorList>
            <person name="Vincent A.T."/>
            <person name="Bernet E."/>
            <person name="Veyrier F.J."/>
        </authorList>
    </citation>
    <scope>NUCLEOTIDE SEQUENCE [LARGE SCALE GENOMIC DNA]</scope>
    <source>
        <strain evidence="7 8">DSM 22244</strain>
    </source>
</reference>
<protein>
    <recommendedName>
        <fullName evidence="2 5">Cell shape-determining protein MreC</fullName>
    </recommendedName>
    <alternativeName>
        <fullName evidence="4 5">Cell shape protein MreC</fullName>
    </alternativeName>
</protein>
<gene>
    <name evidence="7" type="primary">mreC</name>
    <name evidence="7" type="ORF">H3L94_07600</name>
</gene>
<dbReference type="NCBIfam" id="TIGR00219">
    <property type="entry name" value="mreC"/>
    <property type="match status" value="1"/>
</dbReference>
<proteinExistence type="inferred from homology"/>
<dbReference type="PIRSF" id="PIRSF038471">
    <property type="entry name" value="MreC"/>
    <property type="match status" value="1"/>
</dbReference>
<feature type="domain" description="Rod shape-determining protein MreC beta-barrel core" evidence="6">
    <location>
        <begin position="126"/>
        <end position="270"/>
    </location>
</feature>
<dbReference type="PANTHER" id="PTHR34138">
    <property type="entry name" value="CELL SHAPE-DETERMINING PROTEIN MREC"/>
    <property type="match status" value="1"/>
</dbReference>
<dbReference type="EMBL" id="CP059567">
    <property type="protein sequence ID" value="QMT39737.1"/>
    <property type="molecule type" value="Genomic_DNA"/>
</dbReference>
<name>A0A7D7N823_9NEIS</name>
<dbReference type="InterPro" id="IPR007221">
    <property type="entry name" value="MreC"/>
</dbReference>
<dbReference type="InterPro" id="IPR042177">
    <property type="entry name" value="Cell/Rod_1"/>
</dbReference>
<evidence type="ECO:0000256" key="5">
    <source>
        <dbReference type="PIRNR" id="PIRNR038471"/>
    </source>
</evidence>
<dbReference type="InterPro" id="IPR042175">
    <property type="entry name" value="Cell/Rod_MreC_2"/>
</dbReference>